<sequence>MEDVVIEGEVLDGEHGITRPRLFTPPLRPLTKETSNGFAVIAFAAVILKVTLFPWQCWLLIHALELNEDGSYRFRRVIVLVARQNGKTTVMGVLIAWWLFIDSAAHPDRVPPVKFAVVGAAQTLDNAKGPYETVKAWCNPEPASDQEIELAVPMLQKMVQRINRTNGEEGIQTYSKASYIVRAALNIRSKSAARAVFDELREQHNDDGWNAVSQITKAVWSSQLWGISNAGDHRSKVLKRQVDKGRALIDDWHAWAAAHNGDMDGFASTHDTTYGYFEWSAPDGCTCDDRDAIRQANPSVGYGAMSVSGIASDIDGMTESAYRTEVLCQWVTADVKPYVDPKRWKRLLDPDSAIPDGNRVVLSVDTSADRQMTYISAAGLRDDGLPHVELIARRTGMMWALKYLERLHDTWPDIHEIAIQSKGCAAVDYVDPLTEAGWTVHPIEGFKLGACTGRFNDHIRDGRLRHLDQPALDQQVDIAVTKRLGELEVFDRVKSAMHISALIACAQALYALETTTGDEGKPKLKPSTGIRCTFT</sequence>
<dbReference type="Gene3D" id="3.40.50.300">
    <property type="entry name" value="P-loop containing nucleotide triphosphate hydrolases"/>
    <property type="match status" value="1"/>
</dbReference>
<accession>A0A4Q5AEJ4</accession>
<dbReference type="InterPro" id="IPR027417">
    <property type="entry name" value="P-loop_NTPase"/>
</dbReference>
<evidence type="ECO:0000313" key="2">
    <source>
        <dbReference type="EMBL" id="RYQ26481.1"/>
    </source>
</evidence>
<dbReference type="EMBL" id="RYUQ01000002">
    <property type="protein sequence ID" value="RYQ26481.1"/>
    <property type="molecule type" value="Genomic_DNA"/>
</dbReference>
<feature type="transmembrane region" description="Helical" evidence="1">
    <location>
        <begin position="38"/>
        <end position="64"/>
    </location>
</feature>
<protein>
    <submittedName>
        <fullName evidence="2">Terminase</fullName>
    </submittedName>
</protein>
<gene>
    <name evidence="2" type="ORF">PG2032B_1077</name>
</gene>
<keyword evidence="1" id="KW-0472">Membrane</keyword>
<name>A0A4Q5AEJ4_9BIFI</name>
<evidence type="ECO:0000256" key="1">
    <source>
        <dbReference type="SAM" id="Phobius"/>
    </source>
</evidence>
<organism evidence="2 3">
    <name type="scientific">Bifidobacterium pseudolongum subsp. globosum</name>
    <dbReference type="NCBI Taxonomy" id="1690"/>
    <lineage>
        <taxon>Bacteria</taxon>
        <taxon>Bacillati</taxon>
        <taxon>Actinomycetota</taxon>
        <taxon>Actinomycetes</taxon>
        <taxon>Bifidobacteriales</taxon>
        <taxon>Bifidobacteriaceae</taxon>
        <taxon>Bifidobacterium</taxon>
    </lineage>
</organism>
<dbReference type="Proteomes" id="UP000292535">
    <property type="component" value="Unassembled WGS sequence"/>
</dbReference>
<dbReference type="RefSeq" id="WP_129853682.1">
    <property type="nucleotide sequence ID" value="NZ_RYUQ01000002.1"/>
</dbReference>
<feature type="transmembrane region" description="Helical" evidence="1">
    <location>
        <begin position="85"/>
        <end position="101"/>
    </location>
</feature>
<keyword evidence="1" id="KW-0812">Transmembrane</keyword>
<comment type="caution">
    <text evidence="2">The sequence shown here is derived from an EMBL/GenBank/DDBJ whole genome shotgun (WGS) entry which is preliminary data.</text>
</comment>
<evidence type="ECO:0000313" key="3">
    <source>
        <dbReference type="Proteomes" id="UP000292535"/>
    </source>
</evidence>
<reference evidence="2 3" key="1">
    <citation type="submission" date="2018-12" db="EMBL/GenBank/DDBJ databases">
        <title>Unveiling genomic diversity among members of the Bifidobacterium pseudolongum species, a widely distributed gut commensal of the animal kingdom.</title>
        <authorList>
            <person name="Lugli G.A."/>
            <person name="Duranti S."/>
            <person name="Albert K."/>
            <person name="Mancabelli L."/>
            <person name="Napoli S."/>
            <person name="Viappiani A."/>
            <person name="Anzalone R."/>
            <person name="Longhi G."/>
            <person name="Milani C."/>
            <person name="Turroni F."/>
            <person name="Alessandri G."/>
            <person name="Sela D.A."/>
            <person name="Van Sinderen D."/>
            <person name="Ventura M."/>
        </authorList>
    </citation>
    <scope>NUCLEOTIDE SEQUENCE [LARGE SCALE GENOMIC DNA]</scope>
    <source>
        <strain evidence="2 3">2032B</strain>
    </source>
</reference>
<proteinExistence type="predicted"/>
<keyword evidence="1" id="KW-1133">Transmembrane helix</keyword>
<dbReference type="AlphaFoldDB" id="A0A4Q5AEJ4"/>